<keyword evidence="1" id="KW-1185">Reference proteome</keyword>
<protein>
    <submittedName>
        <fullName evidence="2">Uncharacterized protein</fullName>
    </submittedName>
</protein>
<sequence>MSLFFEERINEQKEDDPENDMITFIFSFAKEIPLVNEDNEDQLFVCSKTWVTTYNFSSKKWIITFYENHFYICPLMDPYDHYLWNATCNVSYSLYYDNDMRFEIYSSPKISAILNPDNFVFNSPEGFMAKFCDAFQKGKVAKIVVFVELKILSKHFFRPFDLRLNYFKRKISGEYPENWENDYRFEFLKDG</sequence>
<organism evidence="1 2">
    <name type="scientific">Panagrolaimus davidi</name>
    <dbReference type="NCBI Taxonomy" id="227884"/>
    <lineage>
        <taxon>Eukaryota</taxon>
        <taxon>Metazoa</taxon>
        <taxon>Ecdysozoa</taxon>
        <taxon>Nematoda</taxon>
        <taxon>Chromadorea</taxon>
        <taxon>Rhabditida</taxon>
        <taxon>Tylenchina</taxon>
        <taxon>Panagrolaimomorpha</taxon>
        <taxon>Panagrolaimoidea</taxon>
        <taxon>Panagrolaimidae</taxon>
        <taxon>Panagrolaimus</taxon>
    </lineage>
</organism>
<reference evidence="2" key="1">
    <citation type="submission" date="2022-11" db="UniProtKB">
        <authorList>
            <consortium name="WormBaseParasite"/>
        </authorList>
    </citation>
    <scope>IDENTIFICATION</scope>
</reference>
<evidence type="ECO:0000313" key="1">
    <source>
        <dbReference type="Proteomes" id="UP000887578"/>
    </source>
</evidence>
<proteinExistence type="predicted"/>
<dbReference type="WBParaSite" id="PDA_v2.g31230.t1">
    <property type="protein sequence ID" value="PDA_v2.g31230.t1"/>
    <property type="gene ID" value="PDA_v2.g31230"/>
</dbReference>
<name>A0A914QHZ9_9BILA</name>
<accession>A0A914QHZ9</accession>
<evidence type="ECO:0000313" key="2">
    <source>
        <dbReference type="WBParaSite" id="PDA_v2.g31230.t1"/>
    </source>
</evidence>
<dbReference type="Proteomes" id="UP000887578">
    <property type="component" value="Unplaced"/>
</dbReference>
<dbReference type="AlphaFoldDB" id="A0A914QHZ9"/>